<dbReference type="AlphaFoldDB" id="A0A9X3YJ01"/>
<dbReference type="Gene3D" id="3.90.420.10">
    <property type="entry name" value="Oxidoreductase, molybdopterin-binding domain"/>
    <property type="match status" value="1"/>
</dbReference>
<evidence type="ECO:0000313" key="3">
    <source>
        <dbReference type="EMBL" id="MDC8013236.1"/>
    </source>
</evidence>
<keyword evidence="1" id="KW-0732">Signal</keyword>
<feature type="chain" id="PRO_5040877966" evidence="1">
    <location>
        <begin position="21"/>
        <end position="165"/>
    </location>
</feature>
<evidence type="ECO:0000313" key="4">
    <source>
        <dbReference type="Proteomes" id="UP001139971"/>
    </source>
</evidence>
<proteinExistence type="predicted"/>
<evidence type="ECO:0000259" key="2">
    <source>
        <dbReference type="Pfam" id="PF00174"/>
    </source>
</evidence>
<organism evidence="3 4">
    <name type="scientific">Tahibacter soli</name>
    <dbReference type="NCBI Taxonomy" id="2983605"/>
    <lineage>
        <taxon>Bacteria</taxon>
        <taxon>Pseudomonadati</taxon>
        <taxon>Pseudomonadota</taxon>
        <taxon>Gammaproteobacteria</taxon>
        <taxon>Lysobacterales</taxon>
        <taxon>Rhodanobacteraceae</taxon>
        <taxon>Tahibacter</taxon>
    </lineage>
</organism>
<name>A0A9X3YJ01_9GAMM</name>
<comment type="caution">
    <text evidence="3">The sequence shown here is derived from an EMBL/GenBank/DDBJ whole genome shotgun (WGS) entry which is preliminary data.</text>
</comment>
<dbReference type="SUPFAM" id="SSF56524">
    <property type="entry name" value="Oxidoreductase molybdopterin-binding domain"/>
    <property type="match status" value="1"/>
</dbReference>
<dbReference type="EMBL" id="JAOVZO020000017">
    <property type="protein sequence ID" value="MDC8013236.1"/>
    <property type="molecule type" value="Genomic_DNA"/>
</dbReference>
<accession>A0A9X3YJ01</accession>
<protein>
    <submittedName>
        <fullName evidence="3">Molybdopterin-dependent oxidoreductase</fullName>
    </submittedName>
</protein>
<dbReference type="InterPro" id="IPR036374">
    <property type="entry name" value="OxRdtase_Mopterin-bd_sf"/>
</dbReference>
<sequence>MPFRSLALCFALLLTGAAPAQEPAVHFDGEFAKPSSFDRAALAKLPRTTIEASDHGKPGNWQGVAVDELLKQAGAPLGDALRGGKLASYLVVGAADGYRVVFSLAEFDAAFGATRAILADTRDGKPLDAHEGPFRLVVPDEKRPGRWVRQVERIELRSAPAQHSK</sequence>
<dbReference type="RefSeq" id="WP_263545447.1">
    <property type="nucleotide sequence ID" value="NZ_JAOVZO020000017.1"/>
</dbReference>
<keyword evidence="4" id="KW-1185">Reference proteome</keyword>
<dbReference type="InterPro" id="IPR000572">
    <property type="entry name" value="OxRdtase_Mopterin-bd_dom"/>
</dbReference>
<feature type="signal peptide" evidence="1">
    <location>
        <begin position="1"/>
        <end position="20"/>
    </location>
</feature>
<gene>
    <name evidence="3" type="ORF">OD750_011870</name>
</gene>
<feature type="domain" description="Oxidoreductase molybdopterin-binding" evidence="2">
    <location>
        <begin position="60"/>
        <end position="162"/>
    </location>
</feature>
<dbReference type="Pfam" id="PF00174">
    <property type="entry name" value="Oxidored_molyb"/>
    <property type="match status" value="1"/>
</dbReference>
<evidence type="ECO:0000256" key="1">
    <source>
        <dbReference type="SAM" id="SignalP"/>
    </source>
</evidence>
<dbReference type="Proteomes" id="UP001139971">
    <property type="component" value="Unassembled WGS sequence"/>
</dbReference>
<reference evidence="3" key="1">
    <citation type="submission" date="2023-02" db="EMBL/GenBank/DDBJ databases">
        <title>Tahibacter soli sp. nov. isolated from soil.</title>
        <authorList>
            <person name="Baek J.H."/>
            <person name="Lee J.K."/>
            <person name="Choi D.G."/>
            <person name="Jeon C.O."/>
        </authorList>
    </citation>
    <scope>NUCLEOTIDE SEQUENCE</scope>
    <source>
        <strain evidence="3">BL</strain>
    </source>
</reference>